<evidence type="ECO:0000313" key="2">
    <source>
        <dbReference type="EMBL" id="VEL08077.1"/>
    </source>
</evidence>
<keyword evidence="3" id="KW-1185">Reference proteome</keyword>
<dbReference type="AlphaFoldDB" id="A0A3S5CH69"/>
<organism evidence="2 3">
    <name type="scientific">Protopolystoma xenopodis</name>
    <dbReference type="NCBI Taxonomy" id="117903"/>
    <lineage>
        <taxon>Eukaryota</taxon>
        <taxon>Metazoa</taxon>
        <taxon>Spiralia</taxon>
        <taxon>Lophotrochozoa</taxon>
        <taxon>Platyhelminthes</taxon>
        <taxon>Monogenea</taxon>
        <taxon>Polyopisthocotylea</taxon>
        <taxon>Polystomatidea</taxon>
        <taxon>Polystomatidae</taxon>
        <taxon>Protopolystoma</taxon>
    </lineage>
</organism>
<proteinExistence type="predicted"/>
<accession>A0A3S5CH69</accession>
<gene>
    <name evidence="2" type="ORF">PXEA_LOCUS1517</name>
</gene>
<sequence length="305" mass="33024">MDPKAWPTHLDLDELPPEHLAELINYNQSDFFLPHQHNYNPELSVPPPPYCFTAHRCTHNMQRKHCQADIAYYNQGTFGALSSLHCDFCITRQADFYQSGHGLATEPMTRERFASNISELEGGFHVTSNEKLPPSALALASRSILHDIAGDVAVKPASGLSSNSDASFYSVSLGLVPHLLPLDLGCLPGSIHRPEVDLSGYSTDEIDSGELLIPSLNSCPEVRLSSSTSSVDFSGSRGVTSSTTTMDIPSATQQITAILRALIMGIMSEPTWIKAAAARHKASQLRDAAFSISPFGVYISPGAII</sequence>
<comment type="caution">
    <text evidence="2">The sequence shown here is derived from an EMBL/GenBank/DDBJ whole genome shotgun (WGS) entry which is preliminary data.</text>
</comment>
<protein>
    <submittedName>
        <fullName evidence="2">Uncharacterized protein</fullName>
    </submittedName>
</protein>
<name>A0A3S5CH69_9PLAT</name>
<evidence type="ECO:0000313" key="3">
    <source>
        <dbReference type="Proteomes" id="UP000784294"/>
    </source>
</evidence>
<dbReference type="Proteomes" id="UP000784294">
    <property type="component" value="Unassembled WGS sequence"/>
</dbReference>
<reference evidence="2" key="1">
    <citation type="submission" date="2018-11" db="EMBL/GenBank/DDBJ databases">
        <authorList>
            <consortium name="Pathogen Informatics"/>
        </authorList>
    </citation>
    <scope>NUCLEOTIDE SEQUENCE</scope>
</reference>
<feature type="region of interest" description="Disordered" evidence="1">
    <location>
        <begin position="225"/>
        <end position="245"/>
    </location>
</feature>
<dbReference type="EMBL" id="CAAALY010003084">
    <property type="protein sequence ID" value="VEL08077.1"/>
    <property type="molecule type" value="Genomic_DNA"/>
</dbReference>
<evidence type="ECO:0000256" key="1">
    <source>
        <dbReference type="SAM" id="MobiDB-lite"/>
    </source>
</evidence>